<protein>
    <recommendedName>
        <fullName evidence="9">Inosine-5'-monophosphate dehydrogenase</fullName>
        <shortName evidence="9">IMP dehydrogenase</shortName>
        <shortName evidence="9">IMPD</shortName>
        <shortName evidence="9">IMPDH</shortName>
        <ecNumber evidence="9">1.1.1.205</ecNumber>
    </recommendedName>
</protein>
<evidence type="ECO:0000256" key="8">
    <source>
        <dbReference type="ARBA" id="ARBA00023122"/>
    </source>
</evidence>
<comment type="subunit">
    <text evidence="2 9">Homotetramer.</text>
</comment>
<dbReference type="EMBL" id="DSEC01000398">
    <property type="protein sequence ID" value="HER43925.1"/>
    <property type="molecule type" value="Genomic_DNA"/>
</dbReference>
<sequence>MKENKIVKEGLTFDDVLLIPAKSNVHPQKVNLKTRLTRKISLNIPVVSAAMDTVTEAELAIALAREGGIGIVHKNFSIEEQAEQVDRVKRSESGLISNPVTFSPDQLVSEAMAVMSTYRISGLPITKKNGVLVGILTNRDLRFIDRYDQKVSDVMTKDPITASVGISMEKAKRILHENRIEKLPVVDSGGRLKGLITVKDMQKKLDYPNACKDADGRLCVGAAVGVLGETMRRVKALIDAGVDVVVIDTAHGHSMAVLETVANIRKKYRGLQIIAGNVATAAGTRDLIKAGASAVKIGIGPGAICTTRVIAGIGVPQITAIMDCAEVASRAGIPLIADGGIKYSGDITKAIAAGADCVMVGSLFAGTEESPGEIIYHQGKSFKIYRGMGSIGAMKSGSGDRYFQGGITEERKFVAEGIEGRVSYKGSLASNVYQLMGGLRSGMGYCGVGTIEQLKKKGRFMRITQAGLRESHPHDVTITKEAPNYKTT</sequence>
<dbReference type="GO" id="GO:0003938">
    <property type="term" value="F:IMP dehydrogenase activity"/>
    <property type="evidence" value="ECO:0007669"/>
    <property type="project" value="UniProtKB-UniRule"/>
</dbReference>
<feature type="binding site" evidence="9">
    <location>
        <position position="470"/>
    </location>
    <ligand>
        <name>K(+)</name>
        <dbReference type="ChEBI" id="CHEBI:29103"/>
        <note>ligand shared between two tetrameric partners</note>
    </ligand>
</feature>
<evidence type="ECO:0000259" key="15">
    <source>
        <dbReference type="PROSITE" id="PS51371"/>
    </source>
</evidence>
<dbReference type="FunFam" id="3.20.20.70:FF:000003">
    <property type="entry name" value="GMP reductase"/>
    <property type="match status" value="1"/>
</dbReference>
<dbReference type="InterPro" id="IPR013785">
    <property type="entry name" value="Aldolase_TIM"/>
</dbReference>
<evidence type="ECO:0000256" key="9">
    <source>
        <dbReference type="HAMAP-Rule" id="MF_01964"/>
    </source>
</evidence>
<dbReference type="UniPathway" id="UPA00601">
    <property type="reaction ID" value="UER00295"/>
</dbReference>
<evidence type="ECO:0000256" key="12">
    <source>
        <dbReference type="PIRSR" id="PIRSR000130-4"/>
    </source>
</evidence>
<dbReference type="AlphaFoldDB" id="A0A7V2F3I0"/>
<feature type="domain" description="CBS" evidence="15">
    <location>
        <begin position="95"/>
        <end position="151"/>
    </location>
</feature>
<dbReference type="NCBIfam" id="TIGR01302">
    <property type="entry name" value="IMP_dehydrog"/>
    <property type="match status" value="1"/>
</dbReference>
<comment type="similarity">
    <text evidence="1 9 14">Belongs to the IMPDH/GMPR family.</text>
</comment>
<organism evidence="16">
    <name type="scientific">Eiseniibacteriota bacterium</name>
    <dbReference type="NCBI Taxonomy" id="2212470"/>
    <lineage>
        <taxon>Bacteria</taxon>
        <taxon>Candidatus Eiseniibacteriota</taxon>
    </lineage>
</organism>
<feature type="binding site" description="in other chain" evidence="9 12">
    <location>
        <position position="300"/>
    </location>
    <ligand>
        <name>K(+)</name>
        <dbReference type="ChEBI" id="CHEBI:29103"/>
        <note>ligand shared between two tetrameric partners</note>
    </ligand>
</feature>
<dbReference type="Gene3D" id="3.20.20.70">
    <property type="entry name" value="Aldolase class I"/>
    <property type="match status" value="1"/>
</dbReference>
<dbReference type="SMART" id="SM01240">
    <property type="entry name" value="IMPDH"/>
    <property type="match status" value="1"/>
</dbReference>
<evidence type="ECO:0000256" key="11">
    <source>
        <dbReference type="PIRSR" id="PIRSR000130-3"/>
    </source>
</evidence>
<feature type="binding site" evidence="9">
    <location>
        <begin position="385"/>
        <end position="389"/>
    </location>
    <ligand>
        <name>IMP</name>
        <dbReference type="ChEBI" id="CHEBI:58053"/>
    </ligand>
</feature>
<feature type="binding site" description="in other chain" evidence="9 12">
    <location>
        <position position="302"/>
    </location>
    <ligand>
        <name>K(+)</name>
        <dbReference type="ChEBI" id="CHEBI:29103"/>
        <note>ligand shared between two tetrameric partners</note>
    </ligand>
</feature>
<comment type="caution">
    <text evidence="9">Lacks conserved residue(s) required for the propagation of feature annotation.</text>
</comment>
<dbReference type="GO" id="GO:0006177">
    <property type="term" value="P:GMP biosynthetic process"/>
    <property type="evidence" value="ECO:0007669"/>
    <property type="project" value="UniProtKB-UniRule"/>
</dbReference>
<dbReference type="HAMAP" id="MF_01964">
    <property type="entry name" value="IMPDH"/>
    <property type="match status" value="1"/>
</dbReference>
<dbReference type="SUPFAM" id="SSF54631">
    <property type="entry name" value="CBS-domain pair"/>
    <property type="match status" value="1"/>
</dbReference>
<reference evidence="16" key="1">
    <citation type="journal article" date="2020" name="mSystems">
        <title>Genome- and Community-Level Interaction Insights into Carbon Utilization and Element Cycling Functions of Hydrothermarchaeota in Hydrothermal Sediment.</title>
        <authorList>
            <person name="Zhou Z."/>
            <person name="Liu Y."/>
            <person name="Xu W."/>
            <person name="Pan J."/>
            <person name="Luo Z.H."/>
            <person name="Li M."/>
        </authorList>
    </citation>
    <scope>NUCLEOTIDE SEQUENCE [LARGE SCALE GENOMIC DNA]</scope>
    <source>
        <strain evidence="16">SpSt-1233</strain>
    </source>
</reference>
<evidence type="ECO:0000256" key="2">
    <source>
        <dbReference type="ARBA" id="ARBA00011881"/>
    </source>
</evidence>
<evidence type="ECO:0000256" key="1">
    <source>
        <dbReference type="ARBA" id="ARBA00005502"/>
    </source>
</evidence>
<feature type="active site" description="Proton acceptor" evidence="9 10">
    <location>
        <position position="401"/>
    </location>
</feature>
<dbReference type="CDD" id="cd04601">
    <property type="entry name" value="CBS_pair_IMPDH"/>
    <property type="match status" value="1"/>
</dbReference>
<feature type="binding site" evidence="9">
    <location>
        <position position="248"/>
    </location>
    <ligand>
        <name>NAD(+)</name>
        <dbReference type="ChEBI" id="CHEBI:57540"/>
    </ligand>
</feature>
<dbReference type="InterPro" id="IPR000644">
    <property type="entry name" value="CBS_dom"/>
</dbReference>
<evidence type="ECO:0000313" key="16">
    <source>
        <dbReference type="EMBL" id="HER43925.1"/>
    </source>
</evidence>
<proteinExistence type="inferred from homology"/>
<comment type="activity regulation">
    <text evidence="9">Mycophenolic acid (MPA) is a non-competitive inhibitor that prevents formation of the closed enzyme conformation by binding to the same site as the amobile flap. In contrast, mizoribine monophosphate (MZP) is a competitive inhibitor that induces the closed conformation. MPA is a potent inhibitor of mammalian IMPDHs but a poor inhibitor of the bacterial enzymes. MZP is a more potent inhibitor of bacterial IMPDH.</text>
</comment>
<keyword evidence="3 9" id="KW-0479">Metal-binding</keyword>
<dbReference type="PROSITE" id="PS51371">
    <property type="entry name" value="CBS"/>
    <property type="match status" value="2"/>
</dbReference>
<dbReference type="PANTHER" id="PTHR11911:SF111">
    <property type="entry name" value="INOSINE-5'-MONOPHOSPHATE DEHYDROGENASE"/>
    <property type="match status" value="1"/>
</dbReference>
<keyword evidence="6 9" id="KW-0630">Potassium</keyword>
<name>A0A7V2F3I0_UNCEI</name>
<keyword evidence="9 11" id="KW-0520">NAD</keyword>
<dbReference type="Proteomes" id="UP000886069">
    <property type="component" value="Unassembled WGS sequence"/>
</dbReference>
<evidence type="ECO:0000256" key="5">
    <source>
        <dbReference type="ARBA" id="ARBA00022749"/>
    </source>
</evidence>
<keyword evidence="8 13" id="KW-0129">CBS domain</keyword>
<comment type="catalytic activity">
    <reaction evidence="9">
        <text>IMP + NAD(+) + H2O = XMP + NADH + H(+)</text>
        <dbReference type="Rhea" id="RHEA:11708"/>
        <dbReference type="ChEBI" id="CHEBI:15377"/>
        <dbReference type="ChEBI" id="CHEBI:15378"/>
        <dbReference type="ChEBI" id="CHEBI:57464"/>
        <dbReference type="ChEBI" id="CHEBI:57540"/>
        <dbReference type="ChEBI" id="CHEBI:57945"/>
        <dbReference type="ChEBI" id="CHEBI:58053"/>
        <dbReference type="EC" id="1.1.1.205"/>
    </reaction>
</comment>
<feature type="domain" description="CBS" evidence="15">
    <location>
        <begin position="155"/>
        <end position="211"/>
    </location>
</feature>
<comment type="function">
    <text evidence="9">Catalyzes the conversion of inosine 5'-phosphate (IMP) to xanthosine 5'-phosphate (XMP), the first committed and rate-limiting step in the de novo synthesis of guanine nucleotides, and therefore plays an important role in the regulation of cell growth.</text>
</comment>
<feature type="binding site" evidence="11">
    <location>
        <begin position="248"/>
        <end position="250"/>
    </location>
    <ligand>
        <name>NAD(+)</name>
        <dbReference type="ChEBI" id="CHEBI:57540"/>
    </ligand>
</feature>
<dbReference type="InterPro" id="IPR001093">
    <property type="entry name" value="IMP_DH_GMPRt"/>
</dbReference>
<feature type="binding site" evidence="9">
    <location>
        <position position="472"/>
    </location>
    <ligand>
        <name>K(+)</name>
        <dbReference type="ChEBI" id="CHEBI:29103"/>
        <note>ligand shared between two tetrameric partners</note>
    </ligand>
</feature>
<dbReference type="InterPro" id="IPR046342">
    <property type="entry name" value="CBS_dom_sf"/>
</dbReference>
<dbReference type="InterPro" id="IPR005990">
    <property type="entry name" value="IMP_DH"/>
</dbReference>
<feature type="binding site" evidence="9 11">
    <location>
        <begin position="298"/>
        <end position="300"/>
    </location>
    <ligand>
        <name>NAD(+)</name>
        <dbReference type="ChEBI" id="CHEBI:57540"/>
    </ligand>
</feature>
<evidence type="ECO:0000256" key="13">
    <source>
        <dbReference type="PROSITE-ProRule" id="PRU00703"/>
    </source>
</evidence>
<dbReference type="GO" id="GO:0046872">
    <property type="term" value="F:metal ion binding"/>
    <property type="evidence" value="ECO:0007669"/>
    <property type="project" value="UniProtKB-UniRule"/>
</dbReference>
<keyword evidence="4" id="KW-0677">Repeat</keyword>
<dbReference type="EC" id="1.1.1.205" evidence="9"/>
<comment type="pathway">
    <text evidence="9">Purine metabolism; XMP biosynthesis via de novo pathway; XMP from IMP: step 1/1.</text>
</comment>
<dbReference type="CDD" id="cd00381">
    <property type="entry name" value="IMPDH"/>
    <property type="match status" value="1"/>
</dbReference>
<feature type="binding site" evidence="9">
    <location>
        <begin position="338"/>
        <end position="340"/>
    </location>
    <ligand>
        <name>IMP</name>
        <dbReference type="ChEBI" id="CHEBI:58053"/>
    </ligand>
</feature>
<dbReference type="Pfam" id="PF00478">
    <property type="entry name" value="IMPDH"/>
    <property type="match status" value="1"/>
</dbReference>
<dbReference type="GO" id="GO:0000166">
    <property type="term" value="F:nucleotide binding"/>
    <property type="evidence" value="ECO:0007669"/>
    <property type="project" value="UniProtKB-UniRule"/>
</dbReference>
<evidence type="ECO:0000256" key="14">
    <source>
        <dbReference type="RuleBase" id="RU003927"/>
    </source>
</evidence>
<gene>
    <name evidence="9 16" type="primary">guaB</name>
    <name evidence="16" type="ORF">ENO08_05650</name>
</gene>
<dbReference type="SMART" id="SM00116">
    <property type="entry name" value="CBS"/>
    <property type="match status" value="2"/>
</dbReference>
<dbReference type="GO" id="GO:0006183">
    <property type="term" value="P:GTP biosynthetic process"/>
    <property type="evidence" value="ECO:0007669"/>
    <property type="project" value="TreeGrafter"/>
</dbReference>
<evidence type="ECO:0000256" key="4">
    <source>
        <dbReference type="ARBA" id="ARBA00022737"/>
    </source>
</evidence>
<dbReference type="PIRSF" id="PIRSF000130">
    <property type="entry name" value="IMPDH"/>
    <property type="match status" value="1"/>
</dbReference>
<keyword evidence="9" id="KW-0658">Purine biosynthesis</keyword>
<feature type="binding site" evidence="9">
    <location>
        <position position="416"/>
    </location>
    <ligand>
        <name>IMP</name>
        <dbReference type="ChEBI" id="CHEBI:58053"/>
    </ligand>
</feature>
<dbReference type="PANTHER" id="PTHR11911">
    <property type="entry name" value="INOSINE-5-MONOPHOSPHATE DEHYDROGENASE RELATED"/>
    <property type="match status" value="1"/>
</dbReference>
<evidence type="ECO:0000256" key="10">
    <source>
        <dbReference type="PIRSR" id="PIRSR000130-1"/>
    </source>
</evidence>
<evidence type="ECO:0000256" key="6">
    <source>
        <dbReference type="ARBA" id="ARBA00022958"/>
    </source>
</evidence>
<evidence type="ECO:0000256" key="3">
    <source>
        <dbReference type="ARBA" id="ARBA00022723"/>
    </source>
</evidence>
<dbReference type="Pfam" id="PF00571">
    <property type="entry name" value="CBS"/>
    <property type="match status" value="2"/>
</dbReference>
<feature type="active site" description="Thioimidate intermediate" evidence="9 10">
    <location>
        <position position="305"/>
    </location>
</feature>
<keyword evidence="7 9" id="KW-0560">Oxidoreductase</keyword>
<keyword evidence="5 9" id="KW-0332">GMP biosynthesis</keyword>
<feature type="binding site" evidence="9">
    <location>
        <begin position="361"/>
        <end position="362"/>
    </location>
    <ligand>
        <name>IMP</name>
        <dbReference type="ChEBI" id="CHEBI:58053"/>
    </ligand>
</feature>
<accession>A0A7V2F3I0</accession>
<comment type="caution">
    <text evidence="16">The sequence shown here is derived from an EMBL/GenBank/DDBJ whole genome shotgun (WGS) entry which is preliminary data.</text>
</comment>
<dbReference type="SUPFAM" id="SSF51412">
    <property type="entry name" value="Inosine monophosphate dehydrogenase (IMPDH)"/>
    <property type="match status" value="1"/>
</dbReference>
<feature type="binding site" description="in other chain" evidence="9 12">
    <location>
        <position position="305"/>
    </location>
    <ligand>
        <name>K(+)</name>
        <dbReference type="ChEBI" id="CHEBI:29103"/>
        <note>ligand shared between two tetrameric partners</note>
    </ligand>
</feature>
<evidence type="ECO:0000256" key="7">
    <source>
        <dbReference type="ARBA" id="ARBA00023002"/>
    </source>
</evidence>
<feature type="binding site" evidence="9">
    <location>
        <position position="471"/>
    </location>
    <ligand>
        <name>K(+)</name>
        <dbReference type="ChEBI" id="CHEBI:29103"/>
        <note>ligand shared between two tetrameric partners</note>
    </ligand>
</feature>
<comment type="cofactor">
    <cofactor evidence="9">
        <name>K(+)</name>
        <dbReference type="ChEBI" id="CHEBI:29103"/>
    </cofactor>
</comment>